<gene>
    <name evidence="1" type="ORF">MFUM_0856</name>
</gene>
<reference evidence="1" key="1">
    <citation type="submission" date="2023-03" db="EMBL/GenBank/DDBJ databases">
        <authorList>
            <person name="Cremers G."/>
            <person name="Picone N."/>
        </authorList>
    </citation>
    <scope>NUCLEOTIDE SEQUENCE</scope>
    <source>
        <strain evidence="1">Sample_alias</strain>
    </source>
</reference>
<evidence type="ECO:0000313" key="2">
    <source>
        <dbReference type="Proteomes" id="UP001161497"/>
    </source>
</evidence>
<sequence>MPVLWACKLYEQGWRIQPQGKDRRSGDMSVDTARMAACDPFGEVLPQYRETIRLESRCGALSLGG</sequence>
<dbReference type="Proteomes" id="UP001161497">
    <property type="component" value="Chromosome"/>
</dbReference>
<dbReference type="EMBL" id="OX458932">
    <property type="protein sequence ID" value="CAI9085234.1"/>
    <property type="molecule type" value="Genomic_DNA"/>
</dbReference>
<name>A0ABM9IC51_9BACT</name>
<evidence type="ECO:0000313" key="1">
    <source>
        <dbReference type="EMBL" id="CAI9085234.1"/>
    </source>
</evidence>
<keyword evidence="2" id="KW-1185">Reference proteome</keyword>
<proteinExistence type="predicted"/>
<organism evidence="1 2">
    <name type="scientific">Candidatus Methylacidiphilum fumarolicum</name>
    <dbReference type="NCBI Taxonomy" id="591154"/>
    <lineage>
        <taxon>Bacteria</taxon>
        <taxon>Pseudomonadati</taxon>
        <taxon>Verrucomicrobiota</taxon>
        <taxon>Methylacidiphilae</taxon>
        <taxon>Methylacidiphilales</taxon>
        <taxon>Methylacidiphilaceae</taxon>
        <taxon>Methylacidiphilum (ex Ratnadevi et al. 2023)</taxon>
    </lineage>
</organism>
<accession>A0ABM9IC51</accession>
<protein>
    <submittedName>
        <fullName evidence="1">Uncharacterized protein</fullName>
    </submittedName>
</protein>